<evidence type="ECO:0000259" key="9">
    <source>
        <dbReference type="PROSITE" id="PS51123"/>
    </source>
</evidence>
<dbReference type="Proteomes" id="UP001240447">
    <property type="component" value="Unassembled WGS sequence"/>
</dbReference>
<dbReference type="PROSITE" id="PS51123">
    <property type="entry name" value="OMPA_2"/>
    <property type="match status" value="1"/>
</dbReference>
<keyword evidence="3" id="KW-1003">Cell membrane</keyword>
<dbReference type="InterPro" id="IPR036737">
    <property type="entry name" value="OmpA-like_sf"/>
</dbReference>
<evidence type="ECO:0000256" key="5">
    <source>
        <dbReference type="ARBA" id="ARBA00022989"/>
    </source>
</evidence>
<dbReference type="PANTHER" id="PTHR30329">
    <property type="entry name" value="STATOR ELEMENT OF FLAGELLAR MOTOR COMPLEX"/>
    <property type="match status" value="1"/>
</dbReference>
<dbReference type="Gene3D" id="3.30.1330.60">
    <property type="entry name" value="OmpA-like domain"/>
    <property type="match status" value="1"/>
</dbReference>
<sequence>MSYADMITVLMALFIVLYAMSQVDETKFEELKESLAAGFGSQADMRGSPAVLQGQGPAVMSAVMPMPVPAAEVQHQQDGVRPDLAAYVLDDPARRELGRQQQRRYAEASAEAERLADVARRITAALRRAGLADDVLMQVDERGLAISLVSEHVVFSADLATLTPRGTRVIDTLAPILRDLSDPLQIDGHTNQVDVRPKYYPTDWDLSSARAITVLRRLHEVGRVPQERMVASAHGKERPLLDPSHPRSQRVNKRVDVVVLSALDAESRQLLDEVSDLDIPGALGASPERRTPPSDKEVRP</sequence>
<keyword evidence="11" id="KW-1185">Reference proteome</keyword>
<organism evidence="10 11">
    <name type="scientific">Nocardioides massiliensis</name>
    <dbReference type="NCBI Taxonomy" id="1325935"/>
    <lineage>
        <taxon>Bacteria</taxon>
        <taxon>Bacillati</taxon>
        <taxon>Actinomycetota</taxon>
        <taxon>Actinomycetes</taxon>
        <taxon>Propionibacteriales</taxon>
        <taxon>Nocardioidaceae</taxon>
        <taxon>Nocardioides</taxon>
    </lineage>
</organism>
<evidence type="ECO:0000256" key="2">
    <source>
        <dbReference type="ARBA" id="ARBA00008914"/>
    </source>
</evidence>
<evidence type="ECO:0000256" key="3">
    <source>
        <dbReference type="ARBA" id="ARBA00022475"/>
    </source>
</evidence>
<evidence type="ECO:0000256" key="7">
    <source>
        <dbReference type="PROSITE-ProRule" id="PRU00473"/>
    </source>
</evidence>
<evidence type="ECO:0000256" key="6">
    <source>
        <dbReference type="ARBA" id="ARBA00023136"/>
    </source>
</evidence>
<name>A0ABT9NN78_9ACTN</name>
<evidence type="ECO:0000313" key="10">
    <source>
        <dbReference type="EMBL" id="MDP9821702.1"/>
    </source>
</evidence>
<feature type="compositionally biased region" description="Basic and acidic residues" evidence="8">
    <location>
        <begin position="287"/>
        <end position="300"/>
    </location>
</feature>
<feature type="domain" description="OmpA-like" evidence="9">
    <location>
        <begin position="142"/>
        <end position="263"/>
    </location>
</feature>
<feature type="region of interest" description="Disordered" evidence="8">
    <location>
        <begin position="274"/>
        <end position="300"/>
    </location>
</feature>
<keyword evidence="4" id="KW-0812">Transmembrane</keyword>
<dbReference type="Pfam" id="PF00691">
    <property type="entry name" value="OmpA"/>
    <property type="match status" value="1"/>
</dbReference>
<evidence type="ECO:0000256" key="1">
    <source>
        <dbReference type="ARBA" id="ARBA00004162"/>
    </source>
</evidence>
<dbReference type="InterPro" id="IPR050330">
    <property type="entry name" value="Bact_OuterMem_StrucFunc"/>
</dbReference>
<evidence type="ECO:0000256" key="4">
    <source>
        <dbReference type="ARBA" id="ARBA00022692"/>
    </source>
</evidence>
<evidence type="ECO:0000256" key="8">
    <source>
        <dbReference type="SAM" id="MobiDB-lite"/>
    </source>
</evidence>
<dbReference type="InterPro" id="IPR025713">
    <property type="entry name" value="MotB-like_N_dom"/>
</dbReference>
<comment type="similarity">
    <text evidence="2">Belongs to the MotB family.</text>
</comment>
<dbReference type="PANTHER" id="PTHR30329:SF21">
    <property type="entry name" value="LIPOPROTEIN YIAD-RELATED"/>
    <property type="match status" value="1"/>
</dbReference>
<dbReference type="EMBL" id="JAUSQM010000001">
    <property type="protein sequence ID" value="MDP9821702.1"/>
    <property type="molecule type" value="Genomic_DNA"/>
</dbReference>
<evidence type="ECO:0000313" key="11">
    <source>
        <dbReference type="Proteomes" id="UP001240447"/>
    </source>
</evidence>
<dbReference type="Pfam" id="PF13677">
    <property type="entry name" value="MotB_plug"/>
    <property type="match status" value="1"/>
</dbReference>
<accession>A0ABT9NN78</accession>
<keyword evidence="6 7" id="KW-0472">Membrane</keyword>
<gene>
    <name evidence="10" type="ORF">J2S59_001511</name>
</gene>
<protein>
    <submittedName>
        <fullName evidence="10">Chemotaxis protein MotB</fullName>
    </submittedName>
</protein>
<dbReference type="SUPFAM" id="SSF103088">
    <property type="entry name" value="OmpA-like"/>
    <property type="match status" value="1"/>
</dbReference>
<reference evidence="10 11" key="1">
    <citation type="submission" date="2023-07" db="EMBL/GenBank/DDBJ databases">
        <title>Sequencing the genomes of 1000 actinobacteria strains.</title>
        <authorList>
            <person name="Klenk H.-P."/>
        </authorList>
    </citation>
    <scope>NUCLEOTIDE SEQUENCE [LARGE SCALE GENOMIC DNA]</scope>
    <source>
        <strain evidence="10 11">GD13</strain>
    </source>
</reference>
<feature type="region of interest" description="Disordered" evidence="8">
    <location>
        <begin position="230"/>
        <end position="249"/>
    </location>
</feature>
<comment type="subcellular location">
    <subcellularLocation>
        <location evidence="1">Cell membrane</location>
        <topology evidence="1">Single-pass membrane protein</topology>
    </subcellularLocation>
</comment>
<proteinExistence type="inferred from homology"/>
<keyword evidence="5" id="KW-1133">Transmembrane helix</keyword>
<dbReference type="CDD" id="cd07185">
    <property type="entry name" value="OmpA_C-like"/>
    <property type="match status" value="1"/>
</dbReference>
<dbReference type="InterPro" id="IPR006665">
    <property type="entry name" value="OmpA-like"/>
</dbReference>
<comment type="caution">
    <text evidence="10">The sequence shown here is derived from an EMBL/GenBank/DDBJ whole genome shotgun (WGS) entry which is preliminary data.</text>
</comment>